<evidence type="ECO:0000313" key="2">
    <source>
        <dbReference type="EMBL" id="GID53028.1"/>
    </source>
</evidence>
<comment type="caution">
    <text evidence="2">The sequence shown here is derived from an EMBL/GenBank/DDBJ whole genome shotgun (WGS) entry which is preliminary data.</text>
</comment>
<protein>
    <recommendedName>
        <fullName evidence="4">DUF2335 domain-containing protein</fullName>
    </recommendedName>
</protein>
<keyword evidence="1" id="KW-1133">Transmembrane helix</keyword>
<organism evidence="2 3">
    <name type="scientific">Actinoplanes couchii</name>
    <dbReference type="NCBI Taxonomy" id="403638"/>
    <lineage>
        <taxon>Bacteria</taxon>
        <taxon>Bacillati</taxon>
        <taxon>Actinomycetota</taxon>
        <taxon>Actinomycetes</taxon>
        <taxon>Micromonosporales</taxon>
        <taxon>Micromonosporaceae</taxon>
        <taxon>Actinoplanes</taxon>
    </lineage>
</organism>
<keyword evidence="1" id="KW-0812">Transmembrane</keyword>
<gene>
    <name evidence="2" type="ORF">Aco03nite_014320</name>
</gene>
<evidence type="ECO:0000256" key="1">
    <source>
        <dbReference type="SAM" id="Phobius"/>
    </source>
</evidence>
<feature type="transmembrane region" description="Helical" evidence="1">
    <location>
        <begin position="98"/>
        <end position="117"/>
    </location>
</feature>
<evidence type="ECO:0000313" key="3">
    <source>
        <dbReference type="Proteomes" id="UP000612282"/>
    </source>
</evidence>
<proteinExistence type="predicted"/>
<evidence type="ECO:0008006" key="4">
    <source>
        <dbReference type="Google" id="ProtNLM"/>
    </source>
</evidence>
<keyword evidence="1" id="KW-0472">Membrane</keyword>
<accession>A0ABQ3X3P2</accession>
<name>A0ABQ3X3P2_9ACTN</name>
<dbReference type="EMBL" id="BOMG01000026">
    <property type="protein sequence ID" value="GID53028.1"/>
    <property type="molecule type" value="Genomic_DNA"/>
</dbReference>
<keyword evidence="3" id="KW-1185">Reference proteome</keyword>
<reference evidence="2 3" key="1">
    <citation type="submission" date="2021-01" db="EMBL/GenBank/DDBJ databases">
        <title>Whole genome shotgun sequence of Actinoplanes couchii NBRC 106145.</title>
        <authorList>
            <person name="Komaki H."/>
            <person name="Tamura T."/>
        </authorList>
    </citation>
    <scope>NUCLEOTIDE SEQUENCE [LARGE SCALE GENOMIC DNA]</scope>
    <source>
        <strain evidence="2 3">NBRC 106145</strain>
    </source>
</reference>
<feature type="transmembrane region" description="Helical" evidence="1">
    <location>
        <begin position="69"/>
        <end position="92"/>
    </location>
</feature>
<dbReference type="Proteomes" id="UP000612282">
    <property type="component" value="Unassembled WGS sequence"/>
</dbReference>
<sequence length="128" mass="14337">MARTNRNNLPIPAPDTRIIYIPDPTMQADLQRLTTSQLETQRQQQAMLYGIWKQRQERIAEQDRKARRFWSSFGAVIGLAFLGAVGFVGWWLWTVIGLGALAIPLLLAGATATAVGGHRCITIVQHMH</sequence>
<dbReference type="RefSeq" id="WP_203793958.1">
    <property type="nucleotide sequence ID" value="NZ_BAAAQE010000076.1"/>
</dbReference>